<dbReference type="PIRSF" id="PIRSF000446">
    <property type="entry name" value="Mct"/>
    <property type="match status" value="1"/>
</dbReference>
<dbReference type="InterPro" id="IPR014043">
    <property type="entry name" value="Acyl_transferase_dom"/>
</dbReference>
<dbReference type="EMBL" id="QGGQ01000014">
    <property type="protein sequence ID" value="PWK20139.1"/>
    <property type="molecule type" value="Genomic_DNA"/>
</dbReference>
<dbReference type="Proteomes" id="UP000651837">
    <property type="component" value="Unassembled WGS sequence"/>
</dbReference>
<feature type="domain" description="Malonyl-CoA:ACP transacylase (MAT)" evidence="8">
    <location>
        <begin position="5"/>
        <end position="290"/>
    </location>
</feature>
<keyword evidence="12" id="KW-1185">Reference proteome</keyword>
<evidence type="ECO:0000313" key="11">
    <source>
        <dbReference type="Proteomes" id="UP000245667"/>
    </source>
</evidence>
<dbReference type="Gene3D" id="3.30.70.250">
    <property type="entry name" value="Malonyl-CoA ACP transacylase, ACP-binding"/>
    <property type="match status" value="1"/>
</dbReference>
<dbReference type="EMBL" id="JACWLN010000014">
    <property type="protein sequence ID" value="MBD1262825.1"/>
    <property type="molecule type" value="Genomic_DNA"/>
</dbReference>
<dbReference type="InterPro" id="IPR004410">
    <property type="entry name" value="Malonyl_CoA-ACP_transAc_FabD"/>
</dbReference>
<dbReference type="Proteomes" id="UP000245667">
    <property type="component" value="Unassembled WGS sequence"/>
</dbReference>
<dbReference type="PANTHER" id="PTHR42681:SF1">
    <property type="entry name" value="MALONYL-COA-ACYL CARRIER PROTEIN TRANSACYLASE, MITOCHONDRIAL"/>
    <property type="match status" value="1"/>
</dbReference>
<dbReference type="InterPro" id="IPR016035">
    <property type="entry name" value="Acyl_Trfase/lysoPLipase"/>
</dbReference>
<keyword evidence="3 6" id="KW-0808">Transferase</keyword>
<reference evidence="10 11" key="1">
    <citation type="submission" date="2018-05" db="EMBL/GenBank/DDBJ databases">
        <title>Genomic Encyclopedia of Archaeal and Bacterial Type Strains, Phase II (KMG-II): from individual species to whole genera.</title>
        <authorList>
            <person name="Goeker M."/>
        </authorList>
    </citation>
    <scope>NUCLEOTIDE SEQUENCE [LARGE SCALE GENOMIC DNA]</scope>
    <source>
        <strain evidence="10 11">DSM 23514</strain>
    </source>
</reference>
<dbReference type="SUPFAM" id="SSF55048">
    <property type="entry name" value="Probable ACP-binding domain of malonyl-CoA ACP transacylase"/>
    <property type="match status" value="1"/>
</dbReference>
<feature type="active site" evidence="7">
    <location>
        <position position="88"/>
    </location>
</feature>
<dbReference type="InterPro" id="IPR001227">
    <property type="entry name" value="Ac_transferase_dom_sf"/>
</dbReference>
<dbReference type="GO" id="GO:0005829">
    <property type="term" value="C:cytosol"/>
    <property type="evidence" value="ECO:0007669"/>
    <property type="project" value="TreeGrafter"/>
</dbReference>
<evidence type="ECO:0000313" key="10">
    <source>
        <dbReference type="EMBL" id="PWK20139.1"/>
    </source>
</evidence>
<dbReference type="AlphaFoldDB" id="A0A316DSH7"/>
<dbReference type="SMART" id="SM00827">
    <property type="entry name" value="PKS_AT"/>
    <property type="match status" value="1"/>
</dbReference>
<dbReference type="InterPro" id="IPR050858">
    <property type="entry name" value="Mal-CoA-ACP_Trans/PKS_FabD"/>
</dbReference>
<comment type="similarity">
    <text evidence="6">Belongs to the fabD family.</text>
</comment>
<dbReference type="OrthoDB" id="9805460at2"/>
<keyword evidence="4 6" id="KW-0012">Acyltransferase</keyword>
<organism evidence="10 11">
    <name type="scientific">Maribacter polysiphoniae</name>
    <dbReference type="NCBI Taxonomy" id="429344"/>
    <lineage>
        <taxon>Bacteria</taxon>
        <taxon>Pseudomonadati</taxon>
        <taxon>Bacteroidota</taxon>
        <taxon>Flavobacteriia</taxon>
        <taxon>Flavobacteriales</taxon>
        <taxon>Flavobacteriaceae</taxon>
        <taxon>Maribacter</taxon>
    </lineage>
</organism>
<dbReference type="GO" id="GO:0004314">
    <property type="term" value="F:[acyl-carrier-protein] S-malonyltransferase activity"/>
    <property type="evidence" value="ECO:0007669"/>
    <property type="project" value="UniProtKB-EC"/>
</dbReference>
<comment type="catalytic activity">
    <reaction evidence="5 6">
        <text>holo-[ACP] + malonyl-CoA = malonyl-[ACP] + CoA</text>
        <dbReference type="Rhea" id="RHEA:41792"/>
        <dbReference type="Rhea" id="RHEA-COMP:9623"/>
        <dbReference type="Rhea" id="RHEA-COMP:9685"/>
        <dbReference type="ChEBI" id="CHEBI:57287"/>
        <dbReference type="ChEBI" id="CHEBI:57384"/>
        <dbReference type="ChEBI" id="CHEBI:64479"/>
        <dbReference type="ChEBI" id="CHEBI:78449"/>
        <dbReference type="EC" id="2.3.1.39"/>
    </reaction>
</comment>
<dbReference type="RefSeq" id="WP_109654518.1">
    <property type="nucleotide sequence ID" value="NZ_JACWLN010000014.1"/>
</dbReference>
<evidence type="ECO:0000256" key="3">
    <source>
        <dbReference type="ARBA" id="ARBA00022679"/>
    </source>
</evidence>
<dbReference type="GO" id="GO:0006633">
    <property type="term" value="P:fatty acid biosynthetic process"/>
    <property type="evidence" value="ECO:0007669"/>
    <property type="project" value="TreeGrafter"/>
</dbReference>
<dbReference type="InterPro" id="IPR024925">
    <property type="entry name" value="Malonyl_CoA-ACP_transAc"/>
</dbReference>
<evidence type="ECO:0000313" key="12">
    <source>
        <dbReference type="Proteomes" id="UP000651837"/>
    </source>
</evidence>
<reference evidence="9 12" key="2">
    <citation type="submission" date="2020-07" db="EMBL/GenBank/DDBJ databases">
        <title>The draft genome sequence of Maribacter polysiphoniae KCTC 22021.</title>
        <authorList>
            <person name="Mu L."/>
        </authorList>
    </citation>
    <scope>NUCLEOTIDE SEQUENCE [LARGE SCALE GENOMIC DNA]</scope>
    <source>
        <strain evidence="9 12">KCTC 22021</strain>
    </source>
</reference>
<protein>
    <recommendedName>
        <fullName evidence="2 6">Malonyl CoA-acyl carrier protein transacylase</fullName>
        <ecNumber evidence="1 6">2.3.1.39</ecNumber>
    </recommendedName>
</protein>
<feature type="active site" evidence="7">
    <location>
        <position position="194"/>
    </location>
</feature>
<dbReference type="EC" id="2.3.1.39" evidence="1 6"/>
<dbReference type="PANTHER" id="PTHR42681">
    <property type="entry name" value="MALONYL-COA-ACYL CARRIER PROTEIN TRANSACYLASE, MITOCHONDRIAL"/>
    <property type="match status" value="1"/>
</dbReference>
<dbReference type="InterPro" id="IPR016036">
    <property type="entry name" value="Malonyl_transacylase_ACP-bd"/>
</dbReference>
<evidence type="ECO:0000256" key="1">
    <source>
        <dbReference type="ARBA" id="ARBA00013258"/>
    </source>
</evidence>
<dbReference type="SUPFAM" id="SSF52151">
    <property type="entry name" value="FabD/lysophospholipase-like"/>
    <property type="match status" value="1"/>
</dbReference>
<dbReference type="Pfam" id="PF00698">
    <property type="entry name" value="Acyl_transf_1"/>
    <property type="match status" value="1"/>
</dbReference>
<evidence type="ECO:0000256" key="2">
    <source>
        <dbReference type="ARBA" id="ARBA00018953"/>
    </source>
</evidence>
<dbReference type="Gene3D" id="3.40.366.10">
    <property type="entry name" value="Malonyl-Coenzyme A Acyl Carrier Protein, domain 2"/>
    <property type="match status" value="1"/>
</dbReference>
<name>A0A316DSH7_9FLAO</name>
<evidence type="ECO:0000256" key="6">
    <source>
        <dbReference type="PIRNR" id="PIRNR000446"/>
    </source>
</evidence>
<evidence type="ECO:0000256" key="5">
    <source>
        <dbReference type="ARBA" id="ARBA00048462"/>
    </source>
</evidence>
<proteinExistence type="inferred from homology"/>
<dbReference type="NCBIfam" id="TIGR00128">
    <property type="entry name" value="fabD"/>
    <property type="match status" value="1"/>
</dbReference>
<gene>
    <name evidence="9" type="primary">fabD</name>
    <name evidence="9" type="ORF">HZY62_19670</name>
    <name evidence="10" type="ORF">LX92_04082</name>
</gene>
<accession>A0A316DSH7</accession>
<comment type="caution">
    <text evidence="10">The sequence shown here is derived from an EMBL/GenBank/DDBJ whole genome shotgun (WGS) entry which is preliminary data.</text>
</comment>
<sequence length="291" mass="31896">MHAYLFPGQGTQFPGMGKTLYESSELAQDYFKKANAILGFSITDVMFEGTDEDLKQTQFSQPAIFLHSYILTKTLGSAFKPDMVAGHSLGEISALAAIGSLDFESALKLIAKRASLMQKVCDDKNTGMAVVEGLYDVIVSDICKHVDGIVVPANYNALKQVVISGEKKALKDACDKLRPAALAIIDLPVSGAFHSPFMEPIVEEFSLAVAETEFKKPTCPIYQNVKGRPCDDVGQIKKNLIDQLTHPVMWRHTMLHMEEDGATEFTEIGPGNFLRGLVRQIHKNITTNGIS</sequence>
<evidence type="ECO:0000259" key="8">
    <source>
        <dbReference type="SMART" id="SM00827"/>
    </source>
</evidence>
<evidence type="ECO:0000313" key="9">
    <source>
        <dbReference type="EMBL" id="MBD1262825.1"/>
    </source>
</evidence>
<evidence type="ECO:0000256" key="7">
    <source>
        <dbReference type="PIRSR" id="PIRSR000446-1"/>
    </source>
</evidence>
<evidence type="ECO:0000256" key="4">
    <source>
        <dbReference type="ARBA" id="ARBA00023315"/>
    </source>
</evidence>